<comment type="caution">
    <text evidence="2">The sequence shown here is derived from an EMBL/GenBank/DDBJ whole genome shotgun (WGS) entry which is preliminary data.</text>
</comment>
<evidence type="ECO:0000313" key="3">
    <source>
        <dbReference type="Proteomes" id="UP000683360"/>
    </source>
</evidence>
<feature type="domain" description="SOCS box" evidence="1">
    <location>
        <begin position="750"/>
        <end position="796"/>
    </location>
</feature>
<evidence type="ECO:0000313" key="2">
    <source>
        <dbReference type="EMBL" id="CAG2229457.1"/>
    </source>
</evidence>
<proteinExistence type="predicted"/>
<dbReference type="Proteomes" id="UP000683360">
    <property type="component" value="Unassembled WGS sequence"/>
</dbReference>
<dbReference type="Gene3D" id="1.25.40.20">
    <property type="entry name" value="Ankyrin repeat-containing domain"/>
    <property type="match status" value="1"/>
</dbReference>
<keyword evidence="3" id="KW-1185">Reference proteome</keyword>
<dbReference type="SMART" id="SM00248">
    <property type="entry name" value="ANK"/>
    <property type="match status" value="4"/>
</dbReference>
<dbReference type="InterPro" id="IPR001496">
    <property type="entry name" value="SOCS_box"/>
</dbReference>
<dbReference type="SUPFAM" id="SSF48403">
    <property type="entry name" value="Ankyrin repeat"/>
    <property type="match status" value="1"/>
</dbReference>
<reference evidence="2" key="1">
    <citation type="submission" date="2021-03" db="EMBL/GenBank/DDBJ databases">
        <authorList>
            <person name="Bekaert M."/>
        </authorList>
    </citation>
    <scope>NUCLEOTIDE SEQUENCE</scope>
</reference>
<dbReference type="EMBL" id="CAJPWZ010002026">
    <property type="protein sequence ID" value="CAG2229457.1"/>
    <property type="molecule type" value="Genomic_DNA"/>
</dbReference>
<gene>
    <name evidence="2" type="ORF">MEDL_42364</name>
</gene>
<dbReference type="CDD" id="cd03716">
    <property type="entry name" value="SOCS_ASB_like"/>
    <property type="match status" value="1"/>
</dbReference>
<sequence>MSTWYLQNDKYSNTWFTLKNKLSVLYLALIHNHTEIMNDVMKLIDQLDTGSVYYIVCGYDLHKSIELDRLGVFKVLAEKIQLEKSDCRKMKELYNLALRSCAHGDCKIFYIVMKRYVKLGFVKRGQVKTQILGWFIEAVLNHNIRAVKTIVIGLDMHNEQELRSELRRLRYGGYSALKWAEELELTDIASFLSQEHFVALGSAHSPWSAISSTIIIENEHVIENIATLMTRGHDVNKASSDLTYSRANVNQCNTQNRIMLNETPFYVALNTRRYDVLVKLLLNGALPVADERFLYRLVDNTIRAKIFYLLLSCNALESMPAGDTSLLQYLLIQSTNMNGPSYIKPEVRDLALLLLETFSCFCYEDKRFLLSIDINNVDEEILAKIHNALYEPRTLADLCRRHLRNHLGLSFQLYINYIKHEGFPPRIIDFIQYRHLVLKYFNEEDIQFFGTQSNLTGHEDIGNKVAIALKAGDGKLCHTVIKEYIKYGWNKNQICKWLIEAIFNHNLNVVKAIITGVDAEPELQSELRKLRYKGYTALRWAEVLESREIVDFLQRKYFVALGSSTNAWSAISSIIIIENEHLIQNVATLINKRHDVNKPHSDFTHSDANQYDTQDRVMLNETPFLVALKTGRYDVMALLLMNGALPLVEDFFLYRLLEINVRAKVFYLLLSCNALKSMPAGDTSLLQFLLARSIHVYVLSHVKPSIKDLIMLLLETFDDFCHEDKRFLLSNDVYTVDEEILAKIHSVLYEPRTLADLCRRRLRSHLGLSFQIFINYIKHGGFPPRIIDYIQYRHLFLKYFNEEDIKCFEQSLI</sequence>
<name>A0A8S3T6I2_MYTED</name>
<dbReference type="CDD" id="cd03587">
    <property type="entry name" value="SOCS"/>
    <property type="match status" value="1"/>
</dbReference>
<organism evidence="2 3">
    <name type="scientific">Mytilus edulis</name>
    <name type="common">Blue mussel</name>
    <dbReference type="NCBI Taxonomy" id="6550"/>
    <lineage>
        <taxon>Eukaryota</taxon>
        <taxon>Metazoa</taxon>
        <taxon>Spiralia</taxon>
        <taxon>Lophotrochozoa</taxon>
        <taxon>Mollusca</taxon>
        <taxon>Bivalvia</taxon>
        <taxon>Autobranchia</taxon>
        <taxon>Pteriomorphia</taxon>
        <taxon>Mytilida</taxon>
        <taxon>Mytiloidea</taxon>
        <taxon>Mytilidae</taxon>
        <taxon>Mytilinae</taxon>
        <taxon>Mytilus</taxon>
    </lineage>
</organism>
<dbReference type="AlphaFoldDB" id="A0A8S3T6I2"/>
<protein>
    <recommendedName>
        <fullName evidence="1">SOCS box domain-containing protein</fullName>
    </recommendedName>
</protein>
<dbReference type="PROSITE" id="PS50225">
    <property type="entry name" value="SOCS"/>
    <property type="match status" value="1"/>
</dbReference>
<accession>A0A8S3T6I2</accession>
<dbReference type="SMART" id="SM00969">
    <property type="entry name" value="SOCS_box"/>
    <property type="match status" value="2"/>
</dbReference>
<dbReference type="InterPro" id="IPR036770">
    <property type="entry name" value="Ankyrin_rpt-contain_sf"/>
</dbReference>
<dbReference type="InterPro" id="IPR002110">
    <property type="entry name" value="Ankyrin_rpt"/>
</dbReference>
<evidence type="ECO:0000259" key="1">
    <source>
        <dbReference type="PROSITE" id="PS50225"/>
    </source>
</evidence>